<evidence type="ECO:0008006" key="3">
    <source>
        <dbReference type="Google" id="ProtNLM"/>
    </source>
</evidence>
<evidence type="ECO:0000313" key="2">
    <source>
        <dbReference type="Proteomes" id="UP000636479"/>
    </source>
</evidence>
<dbReference type="EMBL" id="JACAZF010000008">
    <property type="protein sequence ID" value="KAF7297342.1"/>
    <property type="molecule type" value="Genomic_DNA"/>
</dbReference>
<dbReference type="AlphaFoldDB" id="A0A8H6SFC7"/>
<dbReference type="Proteomes" id="UP000636479">
    <property type="component" value="Unassembled WGS sequence"/>
</dbReference>
<gene>
    <name evidence="1" type="ORF">MIND_00967600</name>
</gene>
<dbReference type="OrthoDB" id="3007819at2759"/>
<organism evidence="1 2">
    <name type="scientific">Mycena indigotica</name>
    <dbReference type="NCBI Taxonomy" id="2126181"/>
    <lineage>
        <taxon>Eukaryota</taxon>
        <taxon>Fungi</taxon>
        <taxon>Dikarya</taxon>
        <taxon>Basidiomycota</taxon>
        <taxon>Agaricomycotina</taxon>
        <taxon>Agaricomycetes</taxon>
        <taxon>Agaricomycetidae</taxon>
        <taxon>Agaricales</taxon>
        <taxon>Marasmiineae</taxon>
        <taxon>Mycenaceae</taxon>
        <taxon>Mycena</taxon>
    </lineage>
</organism>
<accession>A0A8H6SFC7</accession>
<evidence type="ECO:0000313" key="1">
    <source>
        <dbReference type="EMBL" id="KAF7297342.1"/>
    </source>
</evidence>
<comment type="caution">
    <text evidence="1">The sequence shown here is derived from an EMBL/GenBank/DDBJ whole genome shotgun (WGS) entry which is preliminary data.</text>
</comment>
<reference evidence="1" key="1">
    <citation type="submission" date="2020-05" db="EMBL/GenBank/DDBJ databases">
        <title>Mycena genomes resolve the evolution of fungal bioluminescence.</title>
        <authorList>
            <person name="Tsai I.J."/>
        </authorList>
    </citation>
    <scope>NUCLEOTIDE SEQUENCE</scope>
    <source>
        <strain evidence="1">171206Taipei</strain>
    </source>
</reference>
<dbReference type="GeneID" id="59348805"/>
<name>A0A8H6SFC7_9AGAR</name>
<proteinExistence type="predicted"/>
<dbReference type="RefSeq" id="XP_037217701.1">
    <property type="nucleotide sequence ID" value="XM_037366289.1"/>
</dbReference>
<sequence length="495" mass="54784">MLEFTPHDILQHIALLTTTPVATPPSDLYALLATCRTLYRALNVSSNPHLYAAIFRHQYGPDLRNRTDSSLSAELHQRCDALGRCRRIDLGVHRLRQDMSTLFWMVLEHGSQCDALSQVGFSSFVVQLARNLLSDRKGDKNNIQLVVWLLCLALSRNDILSQIPEEVRDELVISLRPFVSTDASLYLTSLSPFSATDSQDKLCWLPPCSTPRSRPQAVNDEAGLLFYNKRVFLDLPPVSDAAVILIFALKEAVPLQAPYHLPATRALAISESRGGPTAEDYTTFQSTLTPLFSDIRQTEMLTQSRLATTRAWVVNTLPEPEAADQRALIGAGSIAGVWEGAMMISSCGLSEDSEPPDFLCRTPMQCEFVEQQHESPPDWDHRETQSGNCPNILMRPDVEACIALVGQTLPQHEEAWGSDGFTFAGRAHKNGEIVFTRRPKQPANQTSEAWLFIGRLCYGNALVGTFRSSAVDDACSVCGIFSLRKQTPSPNAAPE</sequence>
<protein>
    <recommendedName>
        <fullName evidence="3">F-box domain-containing protein</fullName>
    </recommendedName>
</protein>
<keyword evidence="2" id="KW-1185">Reference proteome</keyword>